<dbReference type="Gene3D" id="1.10.287.130">
    <property type="match status" value="1"/>
</dbReference>
<protein>
    <recommendedName>
        <fullName evidence="2">histidine kinase</fullName>
        <ecNumber evidence="2">2.7.13.3</ecNumber>
    </recommendedName>
</protein>
<dbReference type="Pfam" id="PF00072">
    <property type="entry name" value="Response_reg"/>
    <property type="match status" value="1"/>
</dbReference>
<keyword evidence="6" id="KW-0805">Transcription regulation</keyword>
<evidence type="ECO:0000256" key="8">
    <source>
        <dbReference type="ARBA" id="ARBA00023163"/>
    </source>
</evidence>
<feature type="transmembrane region" description="Helical" evidence="12">
    <location>
        <begin position="781"/>
        <end position="800"/>
    </location>
</feature>
<dbReference type="SUPFAM" id="SSF55874">
    <property type="entry name" value="ATPase domain of HSP90 chaperone/DNA topoisomerase II/histidine kinase"/>
    <property type="match status" value="1"/>
</dbReference>
<dbReference type="InterPro" id="IPR018060">
    <property type="entry name" value="HTH_AraC"/>
</dbReference>
<dbReference type="InterPro" id="IPR011006">
    <property type="entry name" value="CheY-like_superfamily"/>
</dbReference>
<dbReference type="Gene3D" id="3.40.50.2300">
    <property type="match status" value="1"/>
</dbReference>
<feature type="coiled-coil region" evidence="10">
    <location>
        <begin position="811"/>
        <end position="841"/>
    </location>
</feature>
<keyword evidence="3 9" id="KW-0597">Phosphoprotein</keyword>
<dbReference type="InterPro" id="IPR003594">
    <property type="entry name" value="HATPase_dom"/>
</dbReference>
<keyword evidence="10" id="KW-0175">Coiled coil</keyword>
<reference evidence="17 19" key="1">
    <citation type="submission" date="2015-09" db="EMBL/GenBank/DDBJ databases">
        <authorList>
            <consortium name="Pathogen Informatics"/>
        </authorList>
    </citation>
    <scope>NUCLEOTIDE SEQUENCE [LARGE SCALE GENOMIC DNA]</scope>
    <source>
        <strain evidence="17 19">2789STDY5608872</strain>
    </source>
</reference>
<proteinExistence type="predicted"/>
<dbReference type="SUPFAM" id="SSF46689">
    <property type="entry name" value="Homeodomain-like"/>
    <property type="match status" value="1"/>
</dbReference>
<dbReference type="Gene3D" id="2.60.40.10">
    <property type="entry name" value="Immunoglobulins"/>
    <property type="match status" value="1"/>
</dbReference>
<dbReference type="InterPro" id="IPR013783">
    <property type="entry name" value="Ig-like_fold"/>
</dbReference>
<comment type="catalytic activity">
    <reaction evidence="1">
        <text>ATP + protein L-histidine = ADP + protein N-phospho-L-histidine.</text>
        <dbReference type="EC" id="2.7.13.3"/>
    </reaction>
</comment>
<evidence type="ECO:0000313" key="19">
    <source>
        <dbReference type="Proteomes" id="UP000095591"/>
    </source>
</evidence>
<evidence type="ECO:0000256" key="5">
    <source>
        <dbReference type="ARBA" id="ARBA00022777"/>
    </source>
</evidence>
<evidence type="ECO:0000256" key="3">
    <source>
        <dbReference type="ARBA" id="ARBA00022553"/>
    </source>
</evidence>
<feature type="region of interest" description="Disordered" evidence="11">
    <location>
        <begin position="1350"/>
        <end position="1369"/>
    </location>
</feature>
<accession>A0A173SY94</accession>
<dbReference type="PROSITE" id="PS00041">
    <property type="entry name" value="HTH_ARAC_FAMILY_1"/>
    <property type="match status" value="1"/>
</dbReference>
<dbReference type="SMART" id="SM00342">
    <property type="entry name" value="HTH_ARAC"/>
    <property type="match status" value="1"/>
</dbReference>
<keyword evidence="12" id="KW-1133">Transmembrane helix</keyword>
<feature type="chain" id="PRO_5014250306" description="histidine kinase" evidence="13">
    <location>
        <begin position="19"/>
        <end position="1369"/>
    </location>
</feature>
<dbReference type="InterPro" id="IPR009057">
    <property type="entry name" value="Homeodomain-like_sf"/>
</dbReference>
<evidence type="ECO:0000313" key="17">
    <source>
        <dbReference type="EMBL" id="CUM95413.1"/>
    </source>
</evidence>
<evidence type="ECO:0000313" key="18">
    <source>
        <dbReference type="EMBL" id="OUP22757.1"/>
    </source>
</evidence>
<dbReference type="PANTHER" id="PTHR43547">
    <property type="entry name" value="TWO-COMPONENT HISTIDINE KINASE"/>
    <property type="match status" value="1"/>
</dbReference>
<dbReference type="InterPro" id="IPR018062">
    <property type="entry name" value="HTH_AraC-typ_CS"/>
</dbReference>
<dbReference type="InterPro" id="IPR001789">
    <property type="entry name" value="Sig_transdc_resp-reg_receiver"/>
</dbReference>
<dbReference type="SUPFAM" id="SSF47384">
    <property type="entry name" value="Homodimeric domain of signal transducing histidine kinase"/>
    <property type="match status" value="1"/>
</dbReference>
<keyword evidence="13" id="KW-0732">Signal</keyword>
<evidence type="ECO:0000256" key="7">
    <source>
        <dbReference type="ARBA" id="ARBA00023125"/>
    </source>
</evidence>
<dbReference type="InterPro" id="IPR004358">
    <property type="entry name" value="Sig_transdc_His_kin-like_C"/>
</dbReference>
<evidence type="ECO:0000256" key="12">
    <source>
        <dbReference type="SAM" id="Phobius"/>
    </source>
</evidence>
<reference evidence="20" key="2">
    <citation type="submission" date="2017-04" db="EMBL/GenBank/DDBJ databases">
        <title>Function of individual gut microbiota members based on whole genome sequencing of pure cultures obtained from chicken caecum.</title>
        <authorList>
            <person name="Medvecky M."/>
            <person name="Cejkova D."/>
            <person name="Polansky O."/>
            <person name="Karasova D."/>
            <person name="Kubasova T."/>
            <person name="Cizek A."/>
            <person name="Rychlik I."/>
        </authorList>
    </citation>
    <scope>NUCLEOTIDE SEQUENCE [LARGE SCALE GENOMIC DNA]</scope>
    <source>
        <strain evidence="20">An199</strain>
    </source>
</reference>
<dbReference type="PROSITE" id="PS50109">
    <property type="entry name" value="HIS_KIN"/>
    <property type="match status" value="1"/>
</dbReference>
<name>A0A173SY94_PARDI</name>
<evidence type="ECO:0000256" key="1">
    <source>
        <dbReference type="ARBA" id="ARBA00000085"/>
    </source>
</evidence>
<evidence type="ECO:0000256" key="11">
    <source>
        <dbReference type="SAM" id="MobiDB-lite"/>
    </source>
</evidence>
<evidence type="ECO:0000256" key="4">
    <source>
        <dbReference type="ARBA" id="ARBA00022679"/>
    </source>
</evidence>
<feature type="domain" description="Response regulatory" evidence="16">
    <location>
        <begin position="1107"/>
        <end position="1222"/>
    </location>
</feature>
<dbReference type="InterPro" id="IPR015943">
    <property type="entry name" value="WD40/YVTN_repeat-like_dom_sf"/>
</dbReference>
<dbReference type="InterPro" id="IPR036890">
    <property type="entry name" value="HATPase_C_sf"/>
</dbReference>
<evidence type="ECO:0000259" key="16">
    <source>
        <dbReference type="PROSITE" id="PS50110"/>
    </source>
</evidence>
<evidence type="ECO:0000259" key="14">
    <source>
        <dbReference type="PROSITE" id="PS01124"/>
    </source>
</evidence>
<feature type="domain" description="Histidine kinase" evidence="15">
    <location>
        <begin position="845"/>
        <end position="1068"/>
    </location>
</feature>
<dbReference type="FunFam" id="3.30.565.10:FF:000006">
    <property type="entry name" value="Sensor histidine kinase WalK"/>
    <property type="match status" value="1"/>
</dbReference>
<dbReference type="Pfam" id="PF12833">
    <property type="entry name" value="HTH_18"/>
    <property type="match status" value="1"/>
</dbReference>
<dbReference type="RefSeq" id="WP_057319055.1">
    <property type="nucleotide sequence ID" value="NZ_CYXP01000002.1"/>
</dbReference>
<keyword evidence="12" id="KW-0812">Transmembrane</keyword>
<evidence type="ECO:0000256" key="10">
    <source>
        <dbReference type="SAM" id="Coils"/>
    </source>
</evidence>
<evidence type="ECO:0000256" key="2">
    <source>
        <dbReference type="ARBA" id="ARBA00012438"/>
    </source>
</evidence>
<keyword evidence="7" id="KW-0238">DNA-binding</keyword>
<dbReference type="Pfam" id="PF02518">
    <property type="entry name" value="HATPase_c"/>
    <property type="match status" value="1"/>
</dbReference>
<dbReference type="Proteomes" id="UP000195950">
    <property type="component" value="Unassembled WGS sequence"/>
</dbReference>
<evidence type="ECO:0000256" key="6">
    <source>
        <dbReference type="ARBA" id="ARBA00023015"/>
    </source>
</evidence>
<dbReference type="SUPFAM" id="SSF52172">
    <property type="entry name" value="CheY-like"/>
    <property type="match status" value="1"/>
</dbReference>
<dbReference type="Proteomes" id="UP000095591">
    <property type="component" value="Unassembled WGS sequence"/>
</dbReference>
<keyword evidence="12" id="KW-0472">Membrane</keyword>
<dbReference type="Pfam" id="PF07494">
    <property type="entry name" value="Reg_prop"/>
    <property type="match status" value="2"/>
</dbReference>
<evidence type="ECO:0000259" key="15">
    <source>
        <dbReference type="PROSITE" id="PS50109"/>
    </source>
</evidence>
<organism evidence="17 19">
    <name type="scientific">Parabacteroides distasonis</name>
    <dbReference type="NCBI Taxonomy" id="823"/>
    <lineage>
        <taxon>Bacteria</taxon>
        <taxon>Pseudomonadati</taxon>
        <taxon>Bacteroidota</taxon>
        <taxon>Bacteroidia</taxon>
        <taxon>Bacteroidales</taxon>
        <taxon>Tannerellaceae</taxon>
        <taxon>Parabacteroides</taxon>
    </lineage>
</organism>
<dbReference type="Gene3D" id="3.30.565.10">
    <property type="entry name" value="Histidine kinase-like ATPase, C-terminal domain"/>
    <property type="match status" value="1"/>
</dbReference>
<dbReference type="SMART" id="SM00388">
    <property type="entry name" value="HisKA"/>
    <property type="match status" value="1"/>
</dbReference>
<dbReference type="InterPro" id="IPR003661">
    <property type="entry name" value="HisK_dim/P_dom"/>
</dbReference>
<dbReference type="EMBL" id="NFJX01000001">
    <property type="protein sequence ID" value="OUP22757.1"/>
    <property type="molecule type" value="Genomic_DNA"/>
</dbReference>
<dbReference type="InterPro" id="IPR005467">
    <property type="entry name" value="His_kinase_dom"/>
</dbReference>
<dbReference type="SUPFAM" id="SSF63829">
    <property type="entry name" value="Calcium-dependent phosphotriesterase"/>
    <property type="match status" value="2"/>
</dbReference>
<dbReference type="EMBL" id="CYXP01000002">
    <property type="protein sequence ID" value="CUM95413.1"/>
    <property type="molecule type" value="Genomic_DNA"/>
</dbReference>
<dbReference type="SMART" id="SM00448">
    <property type="entry name" value="REC"/>
    <property type="match status" value="1"/>
</dbReference>
<dbReference type="InterPro" id="IPR011110">
    <property type="entry name" value="Reg_prop"/>
</dbReference>
<evidence type="ECO:0000256" key="13">
    <source>
        <dbReference type="SAM" id="SignalP"/>
    </source>
</evidence>
<keyword evidence="8" id="KW-0804">Transcription</keyword>
<dbReference type="PROSITE" id="PS01124">
    <property type="entry name" value="HTH_ARAC_FAMILY_2"/>
    <property type="match status" value="1"/>
</dbReference>
<dbReference type="SMART" id="SM00387">
    <property type="entry name" value="HATPase_c"/>
    <property type="match status" value="1"/>
</dbReference>
<dbReference type="PROSITE" id="PS50110">
    <property type="entry name" value="RESPONSE_REGULATORY"/>
    <property type="match status" value="1"/>
</dbReference>
<dbReference type="Gene3D" id="2.130.10.10">
    <property type="entry name" value="YVTN repeat-like/Quinoprotein amine dehydrogenase"/>
    <property type="match status" value="3"/>
</dbReference>
<dbReference type="Pfam" id="PF07495">
    <property type="entry name" value="Y_Y_Y"/>
    <property type="match status" value="1"/>
</dbReference>
<reference evidence="18" key="3">
    <citation type="journal article" date="2018" name="BMC Genomics">
        <title>Whole genome sequencing and function prediction of 133 gut anaerobes isolated from chicken caecum in pure cultures.</title>
        <authorList>
            <person name="Medvecky M."/>
            <person name="Cejkova D."/>
            <person name="Polansky O."/>
            <person name="Karasova D."/>
            <person name="Kubasova T."/>
            <person name="Cizek A."/>
            <person name="Rychlik I."/>
        </authorList>
    </citation>
    <scope>NUCLEOTIDE SEQUENCE</scope>
    <source>
        <strain evidence="18">An199</strain>
    </source>
</reference>
<dbReference type="EC" id="2.7.13.3" evidence="2"/>
<dbReference type="InterPro" id="IPR036097">
    <property type="entry name" value="HisK_dim/P_sf"/>
</dbReference>
<evidence type="ECO:0000313" key="20">
    <source>
        <dbReference type="Proteomes" id="UP000195950"/>
    </source>
</evidence>
<dbReference type="InterPro" id="IPR011123">
    <property type="entry name" value="Y_Y_Y"/>
</dbReference>
<dbReference type="GO" id="GO:0000155">
    <property type="term" value="F:phosphorelay sensor kinase activity"/>
    <property type="evidence" value="ECO:0007669"/>
    <property type="project" value="InterPro"/>
</dbReference>
<gene>
    <name evidence="17" type="primary">phoR_1</name>
    <name evidence="18" type="ORF">B5F32_00715</name>
    <name evidence="17" type="ORF">ERS852429_01280</name>
</gene>
<keyword evidence="4 17" id="KW-0808">Transferase</keyword>
<dbReference type="GO" id="GO:0003700">
    <property type="term" value="F:DNA-binding transcription factor activity"/>
    <property type="evidence" value="ECO:0007669"/>
    <property type="project" value="InterPro"/>
</dbReference>
<dbReference type="Gene3D" id="1.10.10.60">
    <property type="entry name" value="Homeodomain-like"/>
    <property type="match status" value="1"/>
</dbReference>
<sequence length="1369" mass="155452">MRIYLLLLFVLMVTRTQATNVIFDRITMDSGLSSSSVTSILKDRTGYVWVGTTEGLNRYDGYTFKVFLPVPDCPESIQSSSIDKLFEDSDGGIWIFFSSGGISRYDRGSDTFLNFTKEWLRQQLRVYGSPTCFSASVPGHIFIGTENGMLEYDAKEKKLVRLSSAGSVVSSSPVNCLYSAPDHSFWVGTLAGFSLYDKETNHFQDYTIRTNDREDINAGNLNGVNAIYIDRFDYMWLGTGREGAFRSVDMGEREIFQSVGREDTRVYQFLETGDGDFWIGHNKGASLISRMNRLALRCEHFFDRPEDLEPTGECQVRSIFESKDGTVWFDDSRFNQGLFYYSPKERKMGQLRNVPEDAHSISSNQITCLFLDDSDHLWAGHSTYGVSHADLTPSLFRYTFGYTEKENLSSLHILAVYEDSDLNLWVATSRGLDRINHKTSRVDMRFTFSPRKSPSSLSGKIIGSIREDSERNLWISYQDANPDRLNLDDFRIRPFIPDYQVSYDYPINSLSELCNLCVSEESWFWGGADEGRLRVWDTKTRALITYRYIPGEMNPLASNHIHCLFVDSSGYLWIGTNAGLDQYDKRTGRFDHFTVQDGLSGNIVRGIREGEPGILFVSTNKGLSRLDIQNRHIVNYTTANGLLSNEFMGGACCKRKSGELVFGSNEGIVSFDPVQLTDGLRKIPESLRITNLTIGDSREKQGLQVGFIAFDYSHPRSIRYRYRLDGYDTDWREVDASDRTAIYNRLPPGNYVFRVETSGNGSYWSAPITEPVRIFPPWWRTWWFILLVFVVVCVLLCIAYKSRVRWYQLRQAELECKIQERTRLLKQAKQELEEKDALKTRFFMNVSHELRTPLTIIKGLTEDLERHSGSEVSCGDKEILRTISRNTNRLIRHVNELLDLSVLTRGVPSPHIVCADLSRFLEEISETFIPLADSYKIAFTYSIAPDISIAYFDKNILEQVLYNLLSNAFKYTPDGGSVSFSASLEQSSSDAVMTLRITDSGIGIPPESLPYIFDRYYKGASIAFRRSESSGIGLAYTKELLELHKATIQCESELGKGSVFTVALPISEEAYPEEWLEYSEPKMEEVSLRESVPLEETNSVPENLRQTLLFVEDNEDLCRYLMNAFQTDYRVVIAKNGKVGLEKALEILPDVIVSDVMMPVMNGIECCEALKTDERTAHIPVILLTALAEERQQLEGYGAGADDYLPKPFSLAVLKAKIKNLLKRSERLKLYFRDRFDLRTPEQTVANPDKEFVSKVTRVVLAHLQDPEFDVELFCSEMAMSRASLFRKLKSTTGCSASSFTRNIRIKRAAELLGQHAYSIGEVAAQVGFSDPNYFTRCFKEIYGITPSEFIQTSPSSQDSHSPLASSGK</sequence>
<evidence type="ECO:0000256" key="9">
    <source>
        <dbReference type="PROSITE-ProRule" id="PRU00169"/>
    </source>
</evidence>
<dbReference type="PRINTS" id="PR00344">
    <property type="entry name" value="BCTRLSENSOR"/>
</dbReference>
<feature type="signal peptide" evidence="13">
    <location>
        <begin position="1"/>
        <end position="18"/>
    </location>
</feature>
<dbReference type="Pfam" id="PF00512">
    <property type="entry name" value="HisKA"/>
    <property type="match status" value="1"/>
</dbReference>
<dbReference type="GO" id="GO:0043565">
    <property type="term" value="F:sequence-specific DNA binding"/>
    <property type="evidence" value="ECO:0007669"/>
    <property type="project" value="InterPro"/>
</dbReference>
<dbReference type="CDD" id="cd00082">
    <property type="entry name" value="HisKA"/>
    <property type="match status" value="1"/>
</dbReference>
<keyword evidence="5 18" id="KW-0418">Kinase</keyword>
<dbReference type="PANTHER" id="PTHR43547:SF2">
    <property type="entry name" value="HYBRID SIGNAL TRANSDUCTION HISTIDINE KINASE C"/>
    <property type="match status" value="1"/>
</dbReference>
<feature type="domain" description="HTH araC/xylS-type" evidence="14">
    <location>
        <begin position="1254"/>
        <end position="1353"/>
    </location>
</feature>
<feature type="modified residue" description="4-aspartylphosphate" evidence="9">
    <location>
        <position position="1155"/>
    </location>
</feature>